<reference evidence="7 8" key="1">
    <citation type="submission" date="2018-05" db="EMBL/GenBank/DDBJ databases">
        <title>Genome Sequence of an Efficient Indole-Degrading Bacterium, Alcaligenes sp.YBY.</title>
        <authorList>
            <person name="Yang B."/>
        </authorList>
    </citation>
    <scope>NUCLEOTIDE SEQUENCE [LARGE SCALE GENOMIC DNA]</scope>
    <source>
        <strain evidence="7 8">YBY</strain>
    </source>
</reference>
<name>A0A2U2BHX7_ALCFA</name>
<dbReference type="Proteomes" id="UP000245216">
    <property type="component" value="Unassembled WGS sequence"/>
</dbReference>
<dbReference type="InterPro" id="IPR003593">
    <property type="entry name" value="AAA+_ATPase"/>
</dbReference>
<dbReference type="GO" id="GO:0016887">
    <property type="term" value="F:ATP hydrolysis activity"/>
    <property type="evidence" value="ECO:0007669"/>
    <property type="project" value="InterPro"/>
</dbReference>
<keyword evidence="4" id="KW-0547">Nucleotide-binding</keyword>
<sequence length="255" mass="28073">MSGQGLEAIDLAVGYGRKQVASNLNLRVQTGQVVCLLGPNGSGKSTLLRTLLGLQPPLKGQVKVQGKPLEQWSARALARQLAYVPQAQESAFAFTVEQWVLLGCASELAWYTQPRAADRQWVGVCLERLGIGQLAQKRIDQISGGERQLCVIARALVQRSQFLIMDEPASSLDFANQLRVLDQVSHLRQEGLGVLLCTHQPEHAARVADWVILYRDGGILAQGQPRDMLSQASLRQLYQLPAHAFELPDWYARGA</sequence>
<evidence type="ECO:0000313" key="8">
    <source>
        <dbReference type="Proteomes" id="UP000245216"/>
    </source>
</evidence>
<organism evidence="7 8">
    <name type="scientific">Alcaligenes faecalis</name>
    <dbReference type="NCBI Taxonomy" id="511"/>
    <lineage>
        <taxon>Bacteria</taxon>
        <taxon>Pseudomonadati</taxon>
        <taxon>Pseudomonadota</taxon>
        <taxon>Betaproteobacteria</taxon>
        <taxon>Burkholderiales</taxon>
        <taxon>Alcaligenaceae</taxon>
        <taxon>Alcaligenes</taxon>
    </lineage>
</organism>
<reference evidence="7 8" key="2">
    <citation type="submission" date="2018-05" db="EMBL/GenBank/DDBJ databases">
        <authorList>
            <person name="Lanie J.A."/>
            <person name="Ng W.-L."/>
            <person name="Kazmierczak K.M."/>
            <person name="Andrzejewski T.M."/>
            <person name="Davidsen T.M."/>
            <person name="Wayne K.J."/>
            <person name="Tettelin H."/>
            <person name="Glass J.I."/>
            <person name="Rusch D."/>
            <person name="Podicherti R."/>
            <person name="Tsui H.-C.T."/>
            <person name="Winkler M.E."/>
        </authorList>
    </citation>
    <scope>NUCLEOTIDE SEQUENCE [LARGE SCALE GENOMIC DNA]</scope>
    <source>
        <strain evidence="7 8">YBY</strain>
    </source>
</reference>
<accession>A0A2U2BHX7</accession>
<dbReference type="PANTHER" id="PTHR42734">
    <property type="entry name" value="METAL TRANSPORT SYSTEM ATP-BINDING PROTEIN TM_0124-RELATED"/>
    <property type="match status" value="1"/>
</dbReference>
<dbReference type="PROSITE" id="PS50893">
    <property type="entry name" value="ABC_TRANSPORTER_2"/>
    <property type="match status" value="1"/>
</dbReference>
<dbReference type="EMBL" id="QEXO01000003">
    <property type="protein sequence ID" value="PWE13618.1"/>
    <property type="molecule type" value="Genomic_DNA"/>
</dbReference>
<dbReference type="FunFam" id="3.40.50.300:FF:000134">
    <property type="entry name" value="Iron-enterobactin ABC transporter ATP-binding protein"/>
    <property type="match status" value="1"/>
</dbReference>
<dbReference type="Gene3D" id="3.40.50.300">
    <property type="entry name" value="P-loop containing nucleotide triphosphate hydrolases"/>
    <property type="match status" value="1"/>
</dbReference>
<dbReference type="InterPro" id="IPR050153">
    <property type="entry name" value="Metal_Ion_Import_ABC"/>
</dbReference>
<keyword evidence="3" id="KW-0472">Membrane</keyword>
<comment type="similarity">
    <text evidence="1">Belongs to the ABC transporter superfamily.</text>
</comment>
<comment type="caution">
    <text evidence="7">The sequence shown here is derived from an EMBL/GenBank/DDBJ whole genome shotgun (WGS) entry which is preliminary data.</text>
</comment>
<proteinExistence type="inferred from homology"/>
<evidence type="ECO:0000256" key="3">
    <source>
        <dbReference type="ARBA" id="ARBA00022475"/>
    </source>
</evidence>
<dbReference type="STRING" id="511.UZ73_14545"/>
<evidence type="ECO:0000256" key="4">
    <source>
        <dbReference type="ARBA" id="ARBA00022741"/>
    </source>
</evidence>
<dbReference type="PANTHER" id="PTHR42734:SF6">
    <property type="entry name" value="MOLYBDATE IMPORT ATP-BINDING PROTEIN MOLC"/>
    <property type="match status" value="1"/>
</dbReference>
<dbReference type="InterPro" id="IPR003439">
    <property type="entry name" value="ABC_transporter-like_ATP-bd"/>
</dbReference>
<evidence type="ECO:0000313" key="7">
    <source>
        <dbReference type="EMBL" id="PWE13618.1"/>
    </source>
</evidence>
<feature type="domain" description="ABC transporter" evidence="6">
    <location>
        <begin position="6"/>
        <end position="241"/>
    </location>
</feature>
<evidence type="ECO:0000256" key="1">
    <source>
        <dbReference type="ARBA" id="ARBA00005417"/>
    </source>
</evidence>
<keyword evidence="3" id="KW-1003">Cell membrane</keyword>
<keyword evidence="2" id="KW-0813">Transport</keyword>
<gene>
    <name evidence="7" type="ORF">DF183_10570</name>
</gene>
<dbReference type="SUPFAM" id="SSF52540">
    <property type="entry name" value="P-loop containing nucleoside triphosphate hydrolases"/>
    <property type="match status" value="1"/>
</dbReference>
<dbReference type="SMART" id="SM00382">
    <property type="entry name" value="AAA"/>
    <property type="match status" value="1"/>
</dbReference>
<dbReference type="RefSeq" id="WP_109089079.1">
    <property type="nucleotide sequence ID" value="NZ_CP039544.1"/>
</dbReference>
<dbReference type="AlphaFoldDB" id="A0A2U2BHX7"/>
<dbReference type="CDD" id="cd03214">
    <property type="entry name" value="ABC_Iron-Siderophores_B12_Hemin"/>
    <property type="match status" value="1"/>
</dbReference>
<keyword evidence="5" id="KW-0067">ATP-binding</keyword>
<protein>
    <submittedName>
        <fullName evidence="7">ABC transporter</fullName>
    </submittedName>
</protein>
<dbReference type="GO" id="GO:0005524">
    <property type="term" value="F:ATP binding"/>
    <property type="evidence" value="ECO:0007669"/>
    <property type="project" value="UniProtKB-KW"/>
</dbReference>
<dbReference type="Pfam" id="PF00005">
    <property type="entry name" value="ABC_tran"/>
    <property type="match status" value="1"/>
</dbReference>
<dbReference type="InterPro" id="IPR027417">
    <property type="entry name" value="P-loop_NTPase"/>
</dbReference>
<evidence type="ECO:0000256" key="2">
    <source>
        <dbReference type="ARBA" id="ARBA00022448"/>
    </source>
</evidence>
<evidence type="ECO:0000256" key="5">
    <source>
        <dbReference type="ARBA" id="ARBA00022840"/>
    </source>
</evidence>
<evidence type="ECO:0000259" key="6">
    <source>
        <dbReference type="PROSITE" id="PS50893"/>
    </source>
</evidence>